<name>A0AAE0MXP4_9PEZI</name>
<sequence length="119" mass="13605">MVKTENLDALKIEDLDDAPTISPWPSQPASTKPLATSSLDPEQQQQQQQQSQESECHYQIRAVLDSALAEVMARLWAAPDSYVVRPDEFSLFNFFQGRFDNTDPVIMGARRRYWQFTPA</sequence>
<reference evidence="2" key="2">
    <citation type="submission" date="2023-06" db="EMBL/GenBank/DDBJ databases">
        <authorList>
            <consortium name="Lawrence Berkeley National Laboratory"/>
            <person name="Haridas S."/>
            <person name="Hensen N."/>
            <person name="Bonometti L."/>
            <person name="Westerberg I."/>
            <person name="Brannstrom I.O."/>
            <person name="Guillou S."/>
            <person name="Cros-Aarteil S."/>
            <person name="Calhoun S."/>
            <person name="Kuo A."/>
            <person name="Mondo S."/>
            <person name="Pangilinan J."/>
            <person name="Riley R."/>
            <person name="Labutti K."/>
            <person name="Andreopoulos B."/>
            <person name="Lipzen A."/>
            <person name="Chen C."/>
            <person name="Yanf M."/>
            <person name="Daum C."/>
            <person name="Ng V."/>
            <person name="Clum A."/>
            <person name="Steindorff A."/>
            <person name="Ohm R."/>
            <person name="Martin F."/>
            <person name="Silar P."/>
            <person name="Natvig D."/>
            <person name="Lalanne C."/>
            <person name="Gautier V."/>
            <person name="Ament-Velasquez S.L."/>
            <person name="Kruys A."/>
            <person name="Hutchinson M.I."/>
            <person name="Powell A.J."/>
            <person name="Barry K."/>
            <person name="Miller A.N."/>
            <person name="Grigoriev I.V."/>
            <person name="Debuchy R."/>
            <person name="Gladieux P."/>
            <person name="Thoren M.H."/>
            <person name="Johannesson H."/>
        </authorList>
    </citation>
    <scope>NUCLEOTIDE SEQUENCE</scope>
    <source>
        <strain evidence="2">CBS 958.72</strain>
    </source>
</reference>
<dbReference type="Proteomes" id="UP001287356">
    <property type="component" value="Unassembled WGS sequence"/>
</dbReference>
<organism evidence="2 3">
    <name type="scientific">Lasiosphaeria ovina</name>
    <dbReference type="NCBI Taxonomy" id="92902"/>
    <lineage>
        <taxon>Eukaryota</taxon>
        <taxon>Fungi</taxon>
        <taxon>Dikarya</taxon>
        <taxon>Ascomycota</taxon>
        <taxon>Pezizomycotina</taxon>
        <taxon>Sordariomycetes</taxon>
        <taxon>Sordariomycetidae</taxon>
        <taxon>Sordariales</taxon>
        <taxon>Lasiosphaeriaceae</taxon>
        <taxon>Lasiosphaeria</taxon>
    </lineage>
</organism>
<keyword evidence="3" id="KW-1185">Reference proteome</keyword>
<feature type="compositionally biased region" description="Basic and acidic residues" evidence="1">
    <location>
        <begin position="1"/>
        <end position="13"/>
    </location>
</feature>
<feature type="region of interest" description="Disordered" evidence="1">
    <location>
        <begin position="1"/>
        <end position="55"/>
    </location>
</feature>
<evidence type="ECO:0000313" key="3">
    <source>
        <dbReference type="Proteomes" id="UP001287356"/>
    </source>
</evidence>
<proteinExistence type="predicted"/>
<feature type="compositionally biased region" description="Low complexity" evidence="1">
    <location>
        <begin position="42"/>
        <end position="53"/>
    </location>
</feature>
<gene>
    <name evidence="2" type="ORF">B0T24DRAFT_685327</name>
</gene>
<evidence type="ECO:0000313" key="2">
    <source>
        <dbReference type="EMBL" id="KAK3360891.1"/>
    </source>
</evidence>
<comment type="caution">
    <text evidence="2">The sequence shown here is derived from an EMBL/GenBank/DDBJ whole genome shotgun (WGS) entry which is preliminary data.</text>
</comment>
<protein>
    <submittedName>
        <fullName evidence="2">Uncharacterized protein</fullName>
    </submittedName>
</protein>
<evidence type="ECO:0000256" key="1">
    <source>
        <dbReference type="SAM" id="MobiDB-lite"/>
    </source>
</evidence>
<dbReference type="AlphaFoldDB" id="A0AAE0MXP4"/>
<reference evidence="2" key="1">
    <citation type="journal article" date="2023" name="Mol. Phylogenet. Evol.">
        <title>Genome-scale phylogeny and comparative genomics of the fungal order Sordariales.</title>
        <authorList>
            <person name="Hensen N."/>
            <person name="Bonometti L."/>
            <person name="Westerberg I."/>
            <person name="Brannstrom I.O."/>
            <person name="Guillou S."/>
            <person name="Cros-Aarteil S."/>
            <person name="Calhoun S."/>
            <person name="Haridas S."/>
            <person name="Kuo A."/>
            <person name="Mondo S."/>
            <person name="Pangilinan J."/>
            <person name="Riley R."/>
            <person name="LaButti K."/>
            <person name="Andreopoulos B."/>
            <person name="Lipzen A."/>
            <person name="Chen C."/>
            <person name="Yan M."/>
            <person name="Daum C."/>
            <person name="Ng V."/>
            <person name="Clum A."/>
            <person name="Steindorff A."/>
            <person name="Ohm R.A."/>
            <person name="Martin F."/>
            <person name="Silar P."/>
            <person name="Natvig D.O."/>
            <person name="Lalanne C."/>
            <person name="Gautier V."/>
            <person name="Ament-Velasquez S.L."/>
            <person name="Kruys A."/>
            <person name="Hutchinson M.I."/>
            <person name="Powell A.J."/>
            <person name="Barry K."/>
            <person name="Miller A.N."/>
            <person name="Grigoriev I.V."/>
            <person name="Debuchy R."/>
            <person name="Gladieux P."/>
            <person name="Hiltunen Thoren M."/>
            <person name="Johannesson H."/>
        </authorList>
    </citation>
    <scope>NUCLEOTIDE SEQUENCE</scope>
    <source>
        <strain evidence="2">CBS 958.72</strain>
    </source>
</reference>
<dbReference type="EMBL" id="JAULSN010000014">
    <property type="protein sequence ID" value="KAK3360891.1"/>
    <property type="molecule type" value="Genomic_DNA"/>
</dbReference>
<feature type="compositionally biased region" description="Polar residues" evidence="1">
    <location>
        <begin position="23"/>
        <end position="41"/>
    </location>
</feature>
<accession>A0AAE0MXP4</accession>